<sequence length="46" mass="5315">KLLPHLGHYYSFSPLWTRLCDLSSELLLKAFAQSGHLYGLSPVWIR</sequence>
<accession>R0L194</accession>
<gene>
    <name evidence="1" type="ORF">Anapl_16071</name>
</gene>
<protein>
    <submittedName>
        <fullName evidence="1">Uncharacterized protein</fullName>
    </submittedName>
</protein>
<dbReference type="Proteomes" id="UP000296049">
    <property type="component" value="Unassembled WGS sequence"/>
</dbReference>
<feature type="non-terminal residue" evidence="1">
    <location>
        <position position="1"/>
    </location>
</feature>
<keyword evidence="2" id="KW-1185">Reference proteome</keyword>
<evidence type="ECO:0000313" key="1">
    <source>
        <dbReference type="EMBL" id="EOA95199.1"/>
    </source>
</evidence>
<proteinExistence type="predicted"/>
<organism evidence="1 2">
    <name type="scientific">Anas platyrhynchos</name>
    <name type="common">Mallard</name>
    <name type="synonym">Anas boschas</name>
    <dbReference type="NCBI Taxonomy" id="8839"/>
    <lineage>
        <taxon>Eukaryota</taxon>
        <taxon>Metazoa</taxon>
        <taxon>Chordata</taxon>
        <taxon>Craniata</taxon>
        <taxon>Vertebrata</taxon>
        <taxon>Euteleostomi</taxon>
        <taxon>Archelosauria</taxon>
        <taxon>Archosauria</taxon>
        <taxon>Dinosauria</taxon>
        <taxon>Saurischia</taxon>
        <taxon>Theropoda</taxon>
        <taxon>Coelurosauria</taxon>
        <taxon>Aves</taxon>
        <taxon>Neognathae</taxon>
        <taxon>Galloanserae</taxon>
        <taxon>Anseriformes</taxon>
        <taxon>Anatidae</taxon>
        <taxon>Anatinae</taxon>
        <taxon>Anas</taxon>
    </lineage>
</organism>
<evidence type="ECO:0000313" key="2">
    <source>
        <dbReference type="Proteomes" id="UP000296049"/>
    </source>
</evidence>
<reference evidence="2" key="1">
    <citation type="journal article" date="2013" name="Nat. Genet.">
        <title>The duck genome and transcriptome provide insight into an avian influenza virus reservoir species.</title>
        <authorList>
            <person name="Huang Y."/>
            <person name="Li Y."/>
            <person name="Burt D.W."/>
            <person name="Chen H."/>
            <person name="Zhang Y."/>
            <person name="Qian W."/>
            <person name="Kim H."/>
            <person name="Gan S."/>
            <person name="Zhao Y."/>
            <person name="Li J."/>
            <person name="Yi K."/>
            <person name="Feng H."/>
            <person name="Zhu P."/>
            <person name="Li B."/>
            <person name="Liu Q."/>
            <person name="Fairley S."/>
            <person name="Magor K.E."/>
            <person name="Du Z."/>
            <person name="Hu X."/>
            <person name="Goodman L."/>
            <person name="Tafer H."/>
            <person name="Vignal A."/>
            <person name="Lee T."/>
            <person name="Kim K.W."/>
            <person name="Sheng Z."/>
            <person name="An Y."/>
            <person name="Searle S."/>
            <person name="Herrero J."/>
            <person name="Groenen M.A."/>
            <person name="Crooijmans R.P."/>
            <person name="Faraut T."/>
            <person name="Cai Q."/>
            <person name="Webster R.G."/>
            <person name="Aldridge J.R."/>
            <person name="Warren W.C."/>
            <person name="Bartschat S."/>
            <person name="Kehr S."/>
            <person name="Marz M."/>
            <person name="Stadler P.F."/>
            <person name="Smith J."/>
            <person name="Kraus R.H."/>
            <person name="Zhao Y."/>
            <person name="Ren L."/>
            <person name="Fei J."/>
            <person name="Morisson M."/>
            <person name="Kaiser P."/>
            <person name="Griffin D.K."/>
            <person name="Rao M."/>
            <person name="Pitel F."/>
            <person name="Wang J."/>
            <person name="Li N."/>
        </authorList>
    </citation>
    <scope>NUCLEOTIDE SEQUENCE [LARGE SCALE GENOMIC DNA]</scope>
</reference>
<feature type="non-terminal residue" evidence="1">
    <location>
        <position position="46"/>
    </location>
</feature>
<dbReference type="EMBL" id="KB744360">
    <property type="protein sequence ID" value="EOA95199.1"/>
    <property type="molecule type" value="Genomic_DNA"/>
</dbReference>
<name>R0L194_ANAPL</name>
<dbReference type="AlphaFoldDB" id="R0L194"/>